<protein>
    <submittedName>
        <fullName evidence="2">Uncharacterized protein</fullName>
    </submittedName>
</protein>
<dbReference type="Pfam" id="PF22564">
    <property type="entry name" value="HAAS"/>
    <property type="match status" value="1"/>
</dbReference>
<gene>
    <name evidence="2" type="ORF">SAMN04324258_0966</name>
</gene>
<dbReference type="RefSeq" id="WP_079571941.1">
    <property type="nucleotide sequence ID" value="NZ_FUZQ01000002.1"/>
</dbReference>
<keyword evidence="1" id="KW-0812">Transmembrane</keyword>
<dbReference type="EMBL" id="FUZQ01000002">
    <property type="protein sequence ID" value="SKC45591.1"/>
    <property type="molecule type" value="Genomic_DNA"/>
</dbReference>
<dbReference type="AlphaFoldDB" id="A0A1T5J2N1"/>
<dbReference type="STRING" id="526729.SAMN04324258_0966"/>
<reference evidence="2 3" key="1">
    <citation type="submission" date="2017-02" db="EMBL/GenBank/DDBJ databases">
        <authorList>
            <person name="Peterson S.W."/>
        </authorList>
    </citation>
    <scope>NUCLEOTIDE SEQUENCE [LARGE SCALE GENOMIC DNA]</scope>
    <source>
        <strain evidence="2 3">DSM 21481</strain>
    </source>
</reference>
<name>A0A1T5J2N1_9MICO</name>
<accession>A0A1T5J2N1</accession>
<feature type="transmembrane region" description="Helical" evidence="1">
    <location>
        <begin position="97"/>
        <end position="127"/>
    </location>
</feature>
<dbReference type="Proteomes" id="UP000189777">
    <property type="component" value="Unassembled WGS sequence"/>
</dbReference>
<keyword evidence="1" id="KW-0472">Membrane</keyword>
<sequence>MTASPAVPPLVEAYLDDLDRALTTADPRERAETLAAVREHAAESLARYGADDDSARRVLDELGPVDAIAAAATPAGTTTAAPAAPTPDRAPTPAADVWLVVLAVFSLVTVVAPVAAAATVAWATVRLRSGAGNRAMQRLALGLGAVALVGSTALYVSHVLAG</sequence>
<proteinExistence type="predicted"/>
<organism evidence="2 3">
    <name type="scientific">Krasilnikoviella flava</name>
    <dbReference type="NCBI Taxonomy" id="526729"/>
    <lineage>
        <taxon>Bacteria</taxon>
        <taxon>Bacillati</taxon>
        <taxon>Actinomycetota</taxon>
        <taxon>Actinomycetes</taxon>
        <taxon>Micrococcales</taxon>
        <taxon>Promicromonosporaceae</taxon>
        <taxon>Krasilnikoviella</taxon>
    </lineage>
</organism>
<evidence type="ECO:0000256" key="1">
    <source>
        <dbReference type="SAM" id="Phobius"/>
    </source>
</evidence>
<keyword evidence="1" id="KW-1133">Transmembrane helix</keyword>
<keyword evidence="3" id="KW-1185">Reference proteome</keyword>
<feature type="transmembrane region" description="Helical" evidence="1">
    <location>
        <begin position="139"/>
        <end position="161"/>
    </location>
</feature>
<evidence type="ECO:0000313" key="2">
    <source>
        <dbReference type="EMBL" id="SKC45591.1"/>
    </source>
</evidence>
<evidence type="ECO:0000313" key="3">
    <source>
        <dbReference type="Proteomes" id="UP000189777"/>
    </source>
</evidence>